<proteinExistence type="predicted"/>
<dbReference type="Proteomes" id="UP001283109">
    <property type="component" value="Unassembled WGS sequence"/>
</dbReference>
<gene>
    <name evidence="2" type="ORF">R8Z58_15155</name>
</gene>
<organism evidence="2 3">
    <name type="scientific">Microbacterium arthrosphaerae</name>
    <dbReference type="NCBI Taxonomy" id="792652"/>
    <lineage>
        <taxon>Bacteria</taxon>
        <taxon>Bacillati</taxon>
        <taxon>Actinomycetota</taxon>
        <taxon>Actinomycetes</taxon>
        <taxon>Micrococcales</taxon>
        <taxon>Microbacteriaceae</taxon>
        <taxon>Microbacterium</taxon>
    </lineage>
</organism>
<dbReference type="RefSeq" id="WP_318354618.1">
    <property type="nucleotide sequence ID" value="NZ_JAWQEV010000005.1"/>
</dbReference>
<evidence type="ECO:0000256" key="1">
    <source>
        <dbReference type="SAM" id="MobiDB-lite"/>
    </source>
</evidence>
<comment type="caution">
    <text evidence="2">The sequence shown here is derived from an EMBL/GenBank/DDBJ whole genome shotgun (WGS) entry which is preliminary data.</text>
</comment>
<accession>A0ABU4H5X1</accession>
<sequence length="461" mass="49627">MSESVGAAPATWTPPASVADRLAEGRAARQRTPRSNLSRLNGGARDPLGILDRQNATRVPELVPLRIERMSASPFAFYRGTAALQAADLANDPHSGILVPSCGDAHIANFGFYASPQRTLVFDLNDFDEAAWAPWEWDVKRLVASIVIGGQATSRDDRVIEDAALAAVRTYARAMDANAGRSPLLRFFEHFDVTAFADAADKQTRDVLRAAMHDAEKRTAERATRRLTETLADGRMAFIERPPMMVHVDAETQGRINENLSRYADSANIDIRVLLNHYTVSDLARRVVGVGSVGTVCALVLLQDGDGHPLLLQAKQAGESVLVEYGGIEQPDQAVSYIGKHGHGGRVVALQRILQAVSDPFLGHLQAPAGDFYVRQFHDMKGSVEAESIEDAPFGAYAQACAATLARAHSQSPQAATVAGYIGNGRVVGEAILEWAYAYAALSKADYDAFVAAHQDAPTAA</sequence>
<keyword evidence="3" id="KW-1185">Reference proteome</keyword>
<reference evidence="2 3" key="1">
    <citation type="submission" date="2023-11" db="EMBL/GenBank/DDBJ databases">
        <title>Draft genome sequence of Microbacterium arthrosphaerae JCM 30492.</title>
        <authorList>
            <person name="Zhang G."/>
            <person name="Ding Y."/>
        </authorList>
    </citation>
    <scope>NUCLEOTIDE SEQUENCE [LARGE SCALE GENOMIC DNA]</scope>
    <source>
        <strain evidence="2 3">JCM 30492</strain>
    </source>
</reference>
<dbReference type="InterPro" id="IPR018721">
    <property type="entry name" value="DUF2252"/>
</dbReference>
<dbReference type="EMBL" id="JAWQEV010000005">
    <property type="protein sequence ID" value="MDW4574117.1"/>
    <property type="molecule type" value="Genomic_DNA"/>
</dbReference>
<dbReference type="Pfam" id="PF10009">
    <property type="entry name" value="DUF2252"/>
    <property type="match status" value="1"/>
</dbReference>
<dbReference type="PANTHER" id="PTHR39441:SF1">
    <property type="entry name" value="DUF2252 DOMAIN-CONTAINING PROTEIN"/>
    <property type="match status" value="1"/>
</dbReference>
<dbReference type="PANTHER" id="PTHR39441">
    <property type="entry name" value="DUF2252 DOMAIN-CONTAINING PROTEIN"/>
    <property type="match status" value="1"/>
</dbReference>
<protein>
    <submittedName>
        <fullName evidence="2">DUF2252 domain-containing protein</fullName>
    </submittedName>
</protein>
<evidence type="ECO:0000313" key="2">
    <source>
        <dbReference type="EMBL" id="MDW4574117.1"/>
    </source>
</evidence>
<name>A0ABU4H5X1_9MICO</name>
<evidence type="ECO:0000313" key="3">
    <source>
        <dbReference type="Proteomes" id="UP001283109"/>
    </source>
</evidence>
<feature type="region of interest" description="Disordered" evidence="1">
    <location>
        <begin position="25"/>
        <end position="51"/>
    </location>
</feature>